<reference evidence="4" key="1">
    <citation type="submission" date="2022-11" db="UniProtKB">
        <authorList>
            <consortium name="EnsemblMetazoa"/>
        </authorList>
    </citation>
    <scope>IDENTIFICATION</scope>
</reference>
<dbReference type="InterPro" id="IPR036056">
    <property type="entry name" value="Fibrinogen-like_C"/>
</dbReference>
<keyword evidence="5" id="KW-1185">Reference proteome</keyword>
<name>A0A914AE68_PATMI</name>
<dbReference type="SMART" id="SM00186">
    <property type="entry name" value="FBG"/>
    <property type="match status" value="1"/>
</dbReference>
<dbReference type="EnsemblMetazoa" id="XM_038206105.1">
    <property type="protein sequence ID" value="XP_038062033.1"/>
    <property type="gene ID" value="LOC119732545"/>
</dbReference>
<evidence type="ECO:0000313" key="5">
    <source>
        <dbReference type="Proteomes" id="UP000887568"/>
    </source>
</evidence>
<dbReference type="SUPFAM" id="SSF56496">
    <property type="entry name" value="Fibrinogen C-terminal domain-like"/>
    <property type="match status" value="1"/>
</dbReference>
<dbReference type="GO" id="GO:0005615">
    <property type="term" value="C:extracellular space"/>
    <property type="evidence" value="ECO:0007669"/>
    <property type="project" value="TreeGrafter"/>
</dbReference>
<dbReference type="InterPro" id="IPR050373">
    <property type="entry name" value="Fibrinogen_C-term_domain"/>
</dbReference>
<dbReference type="OMA" id="INNRICE"/>
<dbReference type="RefSeq" id="XP_038062033.1">
    <property type="nucleotide sequence ID" value="XM_038206105.1"/>
</dbReference>
<dbReference type="Gene3D" id="3.50.4.10">
    <property type="entry name" value="Hepatocyte Growth Factor"/>
    <property type="match status" value="1"/>
</dbReference>
<dbReference type="OrthoDB" id="7735550at2759"/>
<feature type="domain" description="Fibrinogen C-terminal" evidence="3">
    <location>
        <begin position="129"/>
        <end position="349"/>
    </location>
</feature>
<dbReference type="NCBIfam" id="NF040941">
    <property type="entry name" value="GGGWT_bact"/>
    <property type="match status" value="1"/>
</dbReference>
<dbReference type="Pfam" id="PF00147">
    <property type="entry name" value="Fibrinogen_C"/>
    <property type="match status" value="1"/>
</dbReference>
<dbReference type="InterPro" id="IPR002181">
    <property type="entry name" value="Fibrinogen_a/b/g_C_dom"/>
</dbReference>
<evidence type="ECO:0008006" key="6">
    <source>
        <dbReference type="Google" id="ProtNLM"/>
    </source>
</evidence>
<dbReference type="Pfam" id="PF00024">
    <property type="entry name" value="PAN_1"/>
    <property type="match status" value="1"/>
</dbReference>
<dbReference type="CDD" id="cd01099">
    <property type="entry name" value="PAN_AP_HGF"/>
    <property type="match status" value="1"/>
</dbReference>
<feature type="domain" description="Apple" evidence="2">
    <location>
        <begin position="41"/>
        <end position="122"/>
    </location>
</feature>
<protein>
    <recommendedName>
        <fullName evidence="6">Fibrinogen C-terminal domain-containing protein</fullName>
    </recommendedName>
</protein>
<proteinExistence type="predicted"/>
<sequence length="349" mass="39475">MSAAANLYLFWQILHEIAIMIKTAIAVAILAFTIGLCCSNCDTEFNLTFYPAGNRVLNNHVLVMKTVSSAVICGRDCFMDPQCASFNYDAGSHLCELNDATRSDSPYDLVNKQGSVYFDGNGETSLFSIPNHETYTSCQMLLGAGYSDNGIYTINPSGMAEGLQVYCDMETDGRGWIVFQRRQDGSVDFYRNWTEYQSGFGDLSGEFWLGNEALRILTETGQWQLRVDLGDWEGNTAWAEYGEFSITGDKYTIHVGSYYYESTAGNTLLGESGDHHFSTKDQQNNNLQVSFAQKLKGAWWFTDPTNSHLNGMYQMSSTVNNPDEGIFWFYWKEYHYSLKQCSMKMREVK</sequence>
<dbReference type="PANTHER" id="PTHR19143:SF458">
    <property type="entry name" value="FIBRINOGEN C-TERMINAL DOMAIN-CONTAINING PROTEIN-RELATED"/>
    <property type="match status" value="1"/>
</dbReference>
<keyword evidence="1" id="KW-0472">Membrane</keyword>
<dbReference type="InterPro" id="IPR014716">
    <property type="entry name" value="Fibrinogen_a/b/g_C_1"/>
</dbReference>
<dbReference type="Gene3D" id="3.90.215.10">
    <property type="entry name" value="Gamma Fibrinogen, chain A, domain 1"/>
    <property type="match status" value="1"/>
</dbReference>
<dbReference type="PROSITE" id="PS51406">
    <property type="entry name" value="FIBRINOGEN_C_2"/>
    <property type="match status" value="1"/>
</dbReference>
<evidence type="ECO:0000259" key="3">
    <source>
        <dbReference type="PROSITE" id="PS51406"/>
    </source>
</evidence>
<dbReference type="PANTHER" id="PTHR19143">
    <property type="entry name" value="FIBRINOGEN/TENASCIN/ANGIOPOEITIN"/>
    <property type="match status" value="1"/>
</dbReference>
<dbReference type="SUPFAM" id="SSF57414">
    <property type="entry name" value="Hairpin loop containing domain-like"/>
    <property type="match status" value="1"/>
</dbReference>
<evidence type="ECO:0000313" key="4">
    <source>
        <dbReference type="EnsemblMetazoa" id="XP_038062033.1"/>
    </source>
</evidence>
<evidence type="ECO:0000256" key="1">
    <source>
        <dbReference type="SAM" id="Phobius"/>
    </source>
</evidence>
<keyword evidence="1" id="KW-0812">Transmembrane</keyword>
<dbReference type="InterPro" id="IPR003609">
    <property type="entry name" value="Pan_app"/>
</dbReference>
<dbReference type="AlphaFoldDB" id="A0A914AE68"/>
<keyword evidence="1" id="KW-1133">Transmembrane helix</keyword>
<dbReference type="PROSITE" id="PS50948">
    <property type="entry name" value="PAN"/>
    <property type="match status" value="1"/>
</dbReference>
<dbReference type="GeneID" id="119732545"/>
<feature type="transmembrane region" description="Helical" evidence="1">
    <location>
        <begin position="7"/>
        <end position="36"/>
    </location>
</feature>
<evidence type="ECO:0000259" key="2">
    <source>
        <dbReference type="PROSITE" id="PS50948"/>
    </source>
</evidence>
<organism evidence="4 5">
    <name type="scientific">Patiria miniata</name>
    <name type="common">Bat star</name>
    <name type="synonym">Asterina miniata</name>
    <dbReference type="NCBI Taxonomy" id="46514"/>
    <lineage>
        <taxon>Eukaryota</taxon>
        <taxon>Metazoa</taxon>
        <taxon>Echinodermata</taxon>
        <taxon>Eleutherozoa</taxon>
        <taxon>Asterozoa</taxon>
        <taxon>Asteroidea</taxon>
        <taxon>Valvatacea</taxon>
        <taxon>Valvatida</taxon>
        <taxon>Asterinidae</taxon>
        <taxon>Patiria</taxon>
    </lineage>
</organism>
<dbReference type="CDD" id="cd00087">
    <property type="entry name" value="FReD"/>
    <property type="match status" value="1"/>
</dbReference>
<accession>A0A914AE68</accession>
<dbReference type="SMART" id="SM00473">
    <property type="entry name" value="PAN_AP"/>
    <property type="match status" value="1"/>
</dbReference>
<dbReference type="Proteomes" id="UP000887568">
    <property type="component" value="Unplaced"/>
</dbReference>